<keyword evidence="2" id="KW-1185">Reference proteome</keyword>
<proteinExistence type="predicted"/>
<protein>
    <submittedName>
        <fullName evidence="1">Uncharacterized protein</fullName>
    </submittedName>
</protein>
<accession>A0ABD0LSZ0</accession>
<evidence type="ECO:0000313" key="1">
    <source>
        <dbReference type="EMBL" id="KAK7502218.1"/>
    </source>
</evidence>
<organism evidence="1 2">
    <name type="scientific">Batillaria attramentaria</name>
    <dbReference type="NCBI Taxonomy" id="370345"/>
    <lineage>
        <taxon>Eukaryota</taxon>
        <taxon>Metazoa</taxon>
        <taxon>Spiralia</taxon>
        <taxon>Lophotrochozoa</taxon>
        <taxon>Mollusca</taxon>
        <taxon>Gastropoda</taxon>
        <taxon>Caenogastropoda</taxon>
        <taxon>Sorbeoconcha</taxon>
        <taxon>Cerithioidea</taxon>
        <taxon>Batillariidae</taxon>
        <taxon>Batillaria</taxon>
    </lineage>
</organism>
<dbReference type="Proteomes" id="UP001519460">
    <property type="component" value="Unassembled WGS sequence"/>
</dbReference>
<dbReference type="AlphaFoldDB" id="A0ABD0LSZ0"/>
<dbReference type="EMBL" id="JACVVK020000027">
    <property type="protein sequence ID" value="KAK7502218.1"/>
    <property type="molecule type" value="Genomic_DNA"/>
</dbReference>
<feature type="non-terminal residue" evidence="1">
    <location>
        <position position="1"/>
    </location>
</feature>
<name>A0ABD0LSZ0_9CAEN</name>
<gene>
    <name evidence="1" type="ORF">BaRGS_00006582</name>
</gene>
<comment type="caution">
    <text evidence="1">The sequence shown here is derived from an EMBL/GenBank/DDBJ whole genome shotgun (WGS) entry which is preliminary data.</text>
</comment>
<sequence>QSKYPHLTPRQLQFVDEQAKRQAFRALISHRSTRSQAQKLSRKTHAFAESFQGRYSHDNAPCGLGEVIDWRLREACYIFH</sequence>
<evidence type="ECO:0000313" key="2">
    <source>
        <dbReference type="Proteomes" id="UP001519460"/>
    </source>
</evidence>
<reference evidence="1 2" key="1">
    <citation type="journal article" date="2023" name="Sci. Data">
        <title>Genome assembly of the Korean intertidal mud-creeper Batillaria attramentaria.</title>
        <authorList>
            <person name="Patra A.K."/>
            <person name="Ho P.T."/>
            <person name="Jun S."/>
            <person name="Lee S.J."/>
            <person name="Kim Y."/>
            <person name="Won Y.J."/>
        </authorList>
    </citation>
    <scope>NUCLEOTIDE SEQUENCE [LARGE SCALE GENOMIC DNA]</scope>
    <source>
        <strain evidence="1">Wonlab-2016</strain>
    </source>
</reference>